<dbReference type="OrthoDB" id="9804819at2"/>
<evidence type="ECO:0000313" key="6">
    <source>
        <dbReference type="EMBL" id="AWL04775.1"/>
    </source>
</evidence>
<dbReference type="SUPFAM" id="SSF52540">
    <property type="entry name" value="P-loop containing nucleoside triphosphate hydrolases"/>
    <property type="match status" value="1"/>
</dbReference>
<dbReference type="Pfam" id="PF00005">
    <property type="entry name" value="ABC_tran"/>
    <property type="match status" value="1"/>
</dbReference>
<dbReference type="SMART" id="SM00382">
    <property type="entry name" value="AAA"/>
    <property type="match status" value="1"/>
</dbReference>
<dbReference type="PANTHER" id="PTHR42711:SF16">
    <property type="entry name" value="ABC TRANSPORTER ATP-BINDING PROTEIN"/>
    <property type="match status" value="1"/>
</dbReference>
<accession>A0A2S2DHF1</accession>
<evidence type="ECO:0000259" key="5">
    <source>
        <dbReference type="PROSITE" id="PS50893"/>
    </source>
</evidence>
<keyword evidence="3" id="KW-0547">Nucleotide-binding</keyword>
<dbReference type="InterPro" id="IPR027417">
    <property type="entry name" value="P-loop_NTPase"/>
</dbReference>
<sequence length="244" mass="26357">MDAHPAALRLAGLRKDFDRPAVDGLDLVVRRGEFYALLGPNGAGKTTTLRLVTGLLAPDAGSIEVLGIDLAGAPAAAKARMAYLPDEPMLYGKLKPFEYLEFVAGLWGVRAREAEARARELLDWLDLSRHAHELTEGFSRGMKQKLALAGALIHEPELLILDEPLTGLDAVAARQVKDLLLAHVAKGGTVILTTHILEVAERLAQRIGIIRQGRLIAEGTLDELRVRTQGGSLEDVFLQLTAAP</sequence>
<dbReference type="Gene3D" id="3.40.50.300">
    <property type="entry name" value="P-loop containing nucleotide triphosphate hydrolases"/>
    <property type="match status" value="1"/>
</dbReference>
<keyword evidence="2" id="KW-1003">Cell membrane</keyword>
<dbReference type="PROSITE" id="PS50893">
    <property type="entry name" value="ABC_TRANSPORTER_2"/>
    <property type="match status" value="1"/>
</dbReference>
<dbReference type="RefSeq" id="WP_109345144.1">
    <property type="nucleotide sequence ID" value="NZ_CP029343.1"/>
</dbReference>
<keyword evidence="2" id="KW-0472">Membrane</keyword>
<dbReference type="Proteomes" id="UP000245820">
    <property type="component" value="Chromosome"/>
</dbReference>
<gene>
    <name evidence="6" type="ORF">DIR46_10205</name>
</gene>
<proteinExistence type="predicted"/>
<dbReference type="InterPro" id="IPR050763">
    <property type="entry name" value="ABC_transporter_ATP-binding"/>
</dbReference>
<evidence type="ECO:0000256" key="4">
    <source>
        <dbReference type="ARBA" id="ARBA00022840"/>
    </source>
</evidence>
<dbReference type="EMBL" id="CP029343">
    <property type="protein sequence ID" value="AWL04775.1"/>
    <property type="molecule type" value="Genomic_DNA"/>
</dbReference>
<dbReference type="AlphaFoldDB" id="A0A2S2DHF1"/>
<dbReference type="InterPro" id="IPR003593">
    <property type="entry name" value="AAA+_ATPase"/>
</dbReference>
<evidence type="ECO:0000313" key="7">
    <source>
        <dbReference type="Proteomes" id="UP000245820"/>
    </source>
</evidence>
<dbReference type="PANTHER" id="PTHR42711">
    <property type="entry name" value="ABC TRANSPORTER ATP-BINDING PROTEIN"/>
    <property type="match status" value="1"/>
</dbReference>
<dbReference type="GO" id="GO:0005524">
    <property type="term" value="F:ATP binding"/>
    <property type="evidence" value="ECO:0007669"/>
    <property type="project" value="UniProtKB-KW"/>
</dbReference>
<dbReference type="CDD" id="cd03230">
    <property type="entry name" value="ABC_DR_subfamily_A"/>
    <property type="match status" value="1"/>
</dbReference>
<evidence type="ECO:0000256" key="2">
    <source>
        <dbReference type="ARBA" id="ARBA00022475"/>
    </source>
</evidence>
<reference evidence="6 7" key="1">
    <citation type="submission" date="2018-05" db="EMBL/GenBank/DDBJ databases">
        <title>Complete genome sequence of Massilia oculi sp. nov. CCUG 43427T (=DSM 26321T), the type strain of M. oculi, and comparison with genome sequences of other Massilia strains.</title>
        <authorList>
            <person name="Zhu B."/>
        </authorList>
    </citation>
    <scope>NUCLEOTIDE SEQUENCE [LARGE SCALE GENOMIC DNA]</scope>
    <source>
        <strain evidence="6 7">CCUG 43427</strain>
    </source>
</reference>
<keyword evidence="7" id="KW-1185">Reference proteome</keyword>
<name>A0A2S2DHF1_9BURK</name>
<keyword evidence="1" id="KW-0813">Transport</keyword>
<keyword evidence="4" id="KW-0067">ATP-binding</keyword>
<dbReference type="InterPro" id="IPR003439">
    <property type="entry name" value="ABC_transporter-like_ATP-bd"/>
</dbReference>
<organism evidence="6 7">
    <name type="scientific">Massilia oculi</name>
    <dbReference type="NCBI Taxonomy" id="945844"/>
    <lineage>
        <taxon>Bacteria</taxon>
        <taxon>Pseudomonadati</taxon>
        <taxon>Pseudomonadota</taxon>
        <taxon>Betaproteobacteria</taxon>
        <taxon>Burkholderiales</taxon>
        <taxon>Oxalobacteraceae</taxon>
        <taxon>Telluria group</taxon>
        <taxon>Massilia</taxon>
    </lineage>
</organism>
<evidence type="ECO:0000256" key="3">
    <source>
        <dbReference type="ARBA" id="ARBA00022741"/>
    </source>
</evidence>
<evidence type="ECO:0000256" key="1">
    <source>
        <dbReference type="ARBA" id="ARBA00022448"/>
    </source>
</evidence>
<dbReference type="KEGG" id="mtim:DIR46_10205"/>
<dbReference type="GO" id="GO:0016887">
    <property type="term" value="F:ATP hydrolysis activity"/>
    <property type="evidence" value="ECO:0007669"/>
    <property type="project" value="InterPro"/>
</dbReference>
<protein>
    <submittedName>
        <fullName evidence="6">ABC transporter</fullName>
    </submittedName>
</protein>
<feature type="domain" description="ABC transporter" evidence="5">
    <location>
        <begin position="8"/>
        <end position="237"/>
    </location>
</feature>